<name>A0A540W8G4_9ACTN</name>
<dbReference type="RefSeq" id="WP_141635780.1">
    <property type="nucleotide sequence ID" value="NZ_VIGB01000003.1"/>
</dbReference>
<keyword evidence="3" id="KW-1185">Reference proteome</keyword>
<comment type="caution">
    <text evidence="2">The sequence shown here is derived from an EMBL/GenBank/DDBJ whole genome shotgun (WGS) entry which is preliminary data.</text>
</comment>
<organism evidence="2 3">
    <name type="scientific">Kitasatospora acidiphila</name>
    <dbReference type="NCBI Taxonomy" id="2567942"/>
    <lineage>
        <taxon>Bacteria</taxon>
        <taxon>Bacillati</taxon>
        <taxon>Actinomycetota</taxon>
        <taxon>Actinomycetes</taxon>
        <taxon>Kitasatosporales</taxon>
        <taxon>Streptomycetaceae</taxon>
        <taxon>Kitasatospora</taxon>
    </lineage>
</organism>
<sequence length="88" mass="9635">MGLMDRIKEMFGGEHGEHGEKAGQRPDAARPQEPGRDTPQYQSGQPGEYSADADAFGNVTGKTAQVEDEQVEQAKSDMTEEGGHEWEK</sequence>
<feature type="compositionally biased region" description="Basic and acidic residues" evidence="1">
    <location>
        <begin position="1"/>
        <end position="36"/>
    </location>
</feature>
<dbReference type="EMBL" id="VIGB01000003">
    <property type="protein sequence ID" value="TQF05292.1"/>
    <property type="molecule type" value="Genomic_DNA"/>
</dbReference>
<evidence type="ECO:0000313" key="3">
    <source>
        <dbReference type="Proteomes" id="UP000319103"/>
    </source>
</evidence>
<gene>
    <name evidence="2" type="ORF">E6W39_27465</name>
</gene>
<accession>A0A540W8G4</accession>
<dbReference type="OrthoDB" id="4350933at2"/>
<feature type="compositionally biased region" description="Basic and acidic residues" evidence="1">
    <location>
        <begin position="72"/>
        <end position="88"/>
    </location>
</feature>
<proteinExistence type="predicted"/>
<dbReference type="Proteomes" id="UP000319103">
    <property type="component" value="Unassembled WGS sequence"/>
</dbReference>
<evidence type="ECO:0000313" key="2">
    <source>
        <dbReference type="EMBL" id="TQF05292.1"/>
    </source>
</evidence>
<dbReference type="AlphaFoldDB" id="A0A540W8G4"/>
<protein>
    <submittedName>
        <fullName evidence="2">Uncharacterized protein</fullName>
    </submittedName>
</protein>
<reference evidence="2 3" key="1">
    <citation type="submission" date="2019-06" db="EMBL/GenBank/DDBJ databases">
        <title>Description of Kitasatospora acidophila sp. nov. isolated from pine grove soil, and reclassification of Streptomyces novaecaesareae to Kitasatospora novaeceasareae comb. nov.</title>
        <authorList>
            <person name="Kim M.J."/>
        </authorList>
    </citation>
    <scope>NUCLEOTIDE SEQUENCE [LARGE SCALE GENOMIC DNA]</scope>
    <source>
        <strain evidence="2 3">MMS16-CNU292</strain>
    </source>
</reference>
<feature type="region of interest" description="Disordered" evidence="1">
    <location>
        <begin position="1"/>
        <end position="88"/>
    </location>
</feature>
<evidence type="ECO:0000256" key="1">
    <source>
        <dbReference type="SAM" id="MobiDB-lite"/>
    </source>
</evidence>